<sequence length="134" mass="14769">MNTVDTVVGQRIRARRMALGLSQADLGRAIGVRFQQVQKYESGANRVSASRLWAIAEVLEVHVSHFFDGIEAPETGKSAGEQQPVDKLVFLKDRDAVEMVEIYSGLPLQQKRAVLAFVRTMAVNTRVPDESVSG</sequence>
<comment type="caution">
    <text evidence="3">The sequence shown here is derived from an EMBL/GenBank/DDBJ whole genome shotgun (WGS) entry which is preliminary data.</text>
</comment>
<proteinExistence type="predicted"/>
<dbReference type="PANTHER" id="PTHR46797:SF1">
    <property type="entry name" value="METHYLPHOSPHONATE SYNTHASE"/>
    <property type="match status" value="1"/>
</dbReference>
<dbReference type="InterPro" id="IPR010982">
    <property type="entry name" value="Lambda_DNA-bd_dom_sf"/>
</dbReference>
<reference evidence="3" key="1">
    <citation type="submission" date="2020-02" db="EMBL/GenBank/DDBJ databases">
        <title>Delineation of the pyrene-degrading pathway in Roseobacter clade bacteria by genomic analysis.</title>
        <authorList>
            <person name="Zhou H."/>
            <person name="Wang H."/>
        </authorList>
    </citation>
    <scope>NUCLEOTIDE SEQUENCE</scope>
    <source>
        <strain evidence="3">PrR005</strain>
    </source>
</reference>
<dbReference type="EMBL" id="JAAGOX010000055">
    <property type="protein sequence ID" value="NDW47629.1"/>
    <property type="molecule type" value="Genomic_DNA"/>
</dbReference>
<dbReference type="InterPro" id="IPR050807">
    <property type="entry name" value="TransReg_Diox_bact_type"/>
</dbReference>
<evidence type="ECO:0000259" key="2">
    <source>
        <dbReference type="PROSITE" id="PS50943"/>
    </source>
</evidence>
<dbReference type="Gene3D" id="1.10.260.40">
    <property type="entry name" value="lambda repressor-like DNA-binding domains"/>
    <property type="match status" value="1"/>
</dbReference>
<feature type="domain" description="HTH cro/C1-type" evidence="2">
    <location>
        <begin position="12"/>
        <end position="66"/>
    </location>
</feature>
<dbReference type="SUPFAM" id="SSF47413">
    <property type="entry name" value="lambda repressor-like DNA-binding domains"/>
    <property type="match status" value="1"/>
</dbReference>
<gene>
    <name evidence="3" type="ORF">G0P99_22010</name>
</gene>
<dbReference type="GO" id="GO:0003677">
    <property type="term" value="F:DNA binding"/>
    <property type="evidence" value="ECO:0007669"/>
    <property type="project" value="UniProtKB-KW"/>
</dbReference>
<dbReference type="GO" id="GO:0003700">
    <property type="term" value="F:DNA-binding transcription factor activity"/>
    <property type="evidence" value="ECO:0007669"/>
    <property type="project" value="TreeGrafter"/>
</dbReference>
<dbReference type="Pfam" id="PF01381">
    <property type="entry name" value="HTH_3"/>
    <property type="match status" value="1"/>
</dbReference>
<dbReference type="RefSeq" id="WP_164132634.1">
    <property type="nucleotide sequence ID" value="NZ_JAAGOX010000055.1"/>
</dbReference>
<dbReference type="GO" id="GO:0005829">
    <property type="term" value="C:cytosol"/>
    <property type="evidence" value="ECO:0007669"/>
    <property type="project" value="TreeGrafter"/>
</dbReference>
<dbReference type="PROSITE" id="PS50943">
    <property type="entry name" value="HTH_CROC1"/>
    <property type="match status" value="1"/>
</dbReference>
<accession>A0A6B2NYY0</accession>
<dbReference type="AlphaFoldDB" id="A0A6B2NYY0"/>
<evidence type="ECO:0000313" key="3">
    <source>
        <dbReference type="EMBL" id="NDW47629.1"/>
    </source>
</evidence>
<protein>
    <submittedName>
        <fullName evidence="3">Helix-turn-helix transcriptional regulator</fullName>
    </submittedName>
</protein>
<dbReference type="CDD" id="cd00093">
    <property type="entry name" value="HTH_XRE"/>
    <property type="match status" value="1"/>
</dbReference>
<evidence type="ECO:0000256" key="1">
    <source>
        <dbReference type="ARBA" id="ARBA00023125"/>
    </source>
</evidence>
<dbReference type="SMART" id="SM00530">
    <property type="entry name" value="HTH_XRE"/>
    <property type="match status" value="1"/>
</dbReference>
<dbReference type="InterPro" id="IPR001387">
    <property type="entry name" value="Cro/C1-type_HTH"/>
</dbReference>
<dbReference type="PANTHER" id="PTHR46797">
    <property type="entry name" value="HTH-TYPE TRANSCRIPTIONAL REGULATOR"/>
    <property type="match status" value="1"/>
</dbReference>
<keyword evidence="1" id="KW-0238">DNA-binding</keyword>
<organism evidence="3">
    <name type="scientific">Ruegeria sp. PrR005</name>
    <dbReference type="NCBI Taxonomy" id="2706882"/>
    <lineage>
        <taxon>Bacteria</taxon>
        <taxon>Pseudomonadati</taxon>
        <taxon>Pseudomonadota</taxon>
        <taxon>Alphaproteobacteria</taxon>
        <taxon>Rhodobacterales</taxon>
        <taxon>Roseobacteraceae</taxon>
        <taxon>Ruegeria</taxon>
    </lineage>
</organism>
<name>A0A6B2NYY0_9RHOB</name>